<dbReference type="Proteomes" id="UP001055811">
    <property type="component" value="Linkage Group LG09"/>
</dbReference>
<keyword evidence="2" id="KW-1185">Reference proteome</keyword>
<gene>
    <name evidence="1" type="ORF">L2E82_47868</name>
</gene>
<dbReference type="EMBL" id="CM042017">
    <property type="protein sequence ID" value="KAI3689898.1"/>
    <property type="molecule type" value="Genomic_DNA"/>
</dbReference>
<proteinExistence type="predicted"/>
<comment type="caution">
    <text evidence="1">The sequence shown here is derived from an EMBL/GenBank/DDBJ whole genome shotgun (WGS) entry which is preliminary data.</text>
</comment>
<reference evidence="1 2" key="2">
    <citation type="journal article" date="2022" name="Mol. Ecol. Resour.">
        <title>The genomes of chicory, endive, great burdock and yacon provide insights into Asteraceae paleo-polyploidization history and plant inulin production.</title>
        <authorList>
            <person name="Fan W."/>
            <person name="Wang S."/>
            <person name="Wang H."/>
            <person name="Wang A."/>
            <person name="Jiang F."/>
            <person name="Liu H."/>
            <person name="Zhao H."/>
            <person name="Xu D."/>
            <person name="Zhang Y."/>
        </authorList>
    </citation>
    <scope>NUCLEOTIDE SEQUENCE [LARGE SCALE GENOMIC DNA]</scope>
    <source>
        <strain evidence="2">cv. Punajuju</strain>
        <tissue evidence="1">Leaves</tissue>
    </source>
</reference>
<accession>A0ACB8YXR6</accession>
<evidence type="ECO:0000313" key="1">
    <source>
        <dbReference type="EMBL" id="KAI3689898.1"/>
    </source>
</evidence>
<evidence type="ECO:0000313" key="2">
    <source>
        <dbReference type="Proteomes" id="UP001055811"/>
    </source>
</evidence>
<reference evidence="2" key="1">
    <citation type="journal article" date="2022" name="Mol. Ecol. Resour.">
        <title>The genomes of chicory, endive, great burdock and yacon provide insights into Asteraceae palaeo-polyploidization history and plant inulin production.</title>
        <authorList>
            <person name="Fan W."/>
            <person name="Wang S."/>
            <person name="Wang H."/>
            <person name="Wang A."/>
            <person name="Jiang F."/>
            <person name="Liu H."/>
            <person name="Zhao H."/>
            <person name="Xu D."/>
            <person name="Zhang Y."/>
        </authorList>
    </citation>
    <scope>NUCLEOTIDE SEQUENCE [LARGE SCALE GENOMIC DNA]</scope>
    <source>
        <strain evidence="2">cv. Punajuju</strain>
    </source>
</reference>
<organism evidence="1 2">
    <name type="scientific">Cichorium intybus</name>
    <name type="common">Chicory</name>
    <dbReference type="NCBI Taxonomy" id="13427"/>
    <lineage>
        <taxon>Eukaryota</taxon>
        <taxon>Viridiplantae</taxon>
        <taxon>Streptophyta</taxon>
        <taxon>Embryophyta</taxon>
        <taxon>Tracheophyta</taxon>
        <taxon>Spermatophyta</taxon>
        <taxon>Magnoliopsida</taxon>
        <taxon>eudicotyledons</taxon>
        <taxon>Gunneridae</taxon>
        <taxon>Pentapetalae</taxon>
        <taxon>asterids</taxon>
        <taxon>campanulids</taxon>
        <taxon>Asterales</taxon>
        <taxon>Asteraceae</taxon>
        <taxon>Cichorioideae</taxon>
        <taxon>Cichorieae</taxon>
        <taxon>Cichoriinae</taxon>
        <taxon>Cichorium</taxon>
    </lineage>
</organism>
<protein>
    <submittedName>
        <fullName evidence="1">Uncharacterized protein</fullName>
    </submittedName>
</protein>
<name>A0ACB8YXR6_CICIN</name>
<sequence>MNLSSDRVILRVGIIVDLMMMIGMNSSVHYNIPSILGFRYGSLVEDYFTGYRLQCEGWESVYCHPSRPAFLVCLLAYMVTDPWFLLYAFVFIGAYGQDCYDFILFGSTFKRWWNDQRMWLIRGLSPLLFALVEYIAKHLGITTQGFNVTSKVQDDDQRKRYDQGLIEFGVHSVMFLPLITATILGFRYGSLVEDYFTVYRLQCEGWVSVYCHPSRLAFLGDVPISLIDVVSQTKRWAIGILEMIDPWFLLYASVFIGAYGQDCYDFILFGSTFKRWWNDQLIWLIRGLSPFLFALVEYIAKNLGIVTQGFNATSKMQDDEQRKRYDQALI</sequence>